<reference evidence="2" key="1">
    <citation type="submission" date="2014-07" db="EMBL/GenBank/DDBJ databases">
        <title>Identification of a novel salt tolerance gene in wild soybean by whole-genome sequencing.</title>
        <authorList>
            <person name="Lam H.-M."/>
            <person name="Qi X."/>
            <person name="Li M.-W."/>
            <person name="Liu X."/>
            <person name="Xie M."/>
            <person name="Ni M."/>
            <person name="Xu X."/>
        </authorList>
    </citation>
    <scope>NUCLEOTIDE SEQUENCE [LARGE SCALE GENOMIC DNA]</scope>
    <source>
        <tissue evidence="2">Root</tissue>
    </source>
</reference>
<gene>
    <name evidence="2" type="ORF">glysoja_025833</name>
</gene>
<dbReference type="GO" id="GO:0005773">
    <property type="term" value="C:vacuole"/>
    <property type="evidence" value="ECO:0007669"/>
    <property type="project" value="TreeGrafter"/>
</dbReference>
<dbReference type="EC" id="3.4.16.5" evidence="2"/>
<dbReference type="GO" id="GO:0004185">
    <property type="term" value="F:serine-type carboxypeptidase activity"/>
    <property type="evidence" value="ECO:0007669"/>
    <property type="project" value="UniProtKB-EC"/>
</dbReference>
<dbReference type="EC" id="3.4.16.6" evidence="2"/>
<dbReference type="PANTHER" id="PTHR11802">
    <property type="entry name" value="SERINE PROTEASE FAMILY S10 SERINE CARBOXYPEPTIDASE"/>
    <property type="match status" value="1"/>
</dbReference>
<dbReference type="GO" id="GO:0006508">
    <property type="term" value="P:proteolysis"/>
    <property type="evidence" value="ECO:0007669"/>
    <property type="project" value="InterPro"/>
</dbReference>
<evidence type="ECO:0000256" key="1">
    <source>
        <dbReference type="ARBA" id="ARBA00009431"/>
    </source>
</evidence>
<comment type="similarity">
    <text evidence="1">Belongs to the peptidase S10 family.</text>
</comment>
<proteinExistence type="inferred from homology"/>
<evidence type="ECO:0000313" key="2">
    <source>
        <dbReference type="EMBL" id="KHN30342.1"/>
    </source>
</evidence>
<dbReference type="InterPro" id="IPR001563">
    <property type="entry name" value="Peptidase_S10"/>
</dbReference>
<feature type="non-terminal residue" evidence="2">
    <location>
        <position position="1"/>
    </location>
</feature>
<dbReference type="Gene3D" id="3.40.50.1820">
    <property type="entry name" value="alpha/beta hydrolase"/>
    <property type="match status" value="1"/>
</dbReference>
<dbReference type="Pfam" id="PF00450">
    <property type="entry name" value="Peptidase_S10"/>
    <property type="match status" value="1"/>
</dbReference>
<sequence>SVPEADKISNLLVQPHVKFQQYSGYITVDNQNQRALFYYFVEAETDPTSKPVVLWLNGGPGCSFIGAGALVEHGPFKPGDDNVLVKNYYSWNKVANLIYLESPAGVGFSYSSNTSFYTLVTDEITARDNLVFLHHWFTEFPAYSNNDFFITGESYAVFSDNLEIATISIIGSLVNSSIRVLGSGIQWRSRSLLGSRSLVNGLAKELGLNTTVAYKALFEGKHVNT</sequence>
<keyword evidence="2" id="KW-0121">Carboxypeptidase</keyword>
<dbReference type="InterPro" id="IPR029058">
    <property type="entry name" value="AB_hydrolase_fold"/>
</dbReference>
<protein>
    <submittedName>
        <fullName evidence="2">Serine carboxypeptidase-like 45</fullName>
        <ecNumber evidence="2">3.4.16.5</ecNumber>
        <ecNumber evidence="2">3.4.16.6</ecNumber>
    </submittedName>
</protein>
<organism evidence="2">
    <name type="scientific">Glycine soja</name>
    <name type="common">Wild soybean</name>
    <dbReference type="NCBI Taxonomy" id="3848"/>
    <lineage>
        <taxon>Eukaryota</taxon>
        <taxon>Viridiplantae</taxon>
        <taxon>Streptophyta</taxon>
        <taxon>Embryophyta</taxon>
        <taxon>Tracheophyta</taxon>
        <taxon>Spermatophyta</taxon>
        <taxon>Magnoliopsida</taxon>
        <taxon>eudicotyledons</taxon>
        <taxon>Gunneridae</taxon>
        <taxon>Pentapetalae</taxon>
        <taxon>rosids</taxon>
        <taxon>fabids</taxon>
        <taxon>Fabales</taxon>
        <taxon>Fabaceae</taxon>
        <taxon>Papilionoideae</taxon>
        <taxon>50 kb inversion clade</taxon>
        <taxon>NPAAA clade</taxon>
        <taxon>indigoferoid/millettioid clade</taxon>
        <taxon>Phaseoleae</taxon>
        <taxon>Glycine</taxon>
        <taxon>Glycine subgen. Soja</taxon>
    </lineage>
</organism>
<name>A0A0B2RER4_GLYSO</name>
<dbReference type="PRINTS" id="PR00724">
    <property type="entry name" value="CRBOXYPTASEC"/>
</dbReference>
<dbReference type="Proteomes" id="UP000053555">
    <property type="component" value="Unassembled WGS sequence"/>
</dbReference>
<keyword evidence="2" id="KW-0645">Protease</keyword>
<dbReference type="EMBL" id="KN651818">
    <property type="protein sequence ID" value="KHN30342.1"/>
    <property type="molecule type" value="Genomic_DNA"/>
</dbReference>
<accession>A0A0B2RER4</accession>
<dbReference type="PANTHER" id="PTHR11802:SF281">
    <property type="entry name" value="CARBOXYPEPTIDASE"/>
    <property type="match status" value="1"/>
</dbReference>
<dbReference type="SUPFAM" id="SSF53474">
    <property type="entry name" value="alpha/beta-Hydrolases"/>
    <property type="match status" value="1"/>
</dbReference>
<dbReference type="AlphaFoldDB" id="A0A0B2RER4"/>
<keyword evidence="2" id="KW-0378">Hydrolase</keyword>